<evidence type="ECO:0000256" key="2">
    <source>
        <dbReference type="ARBA" id="ARBA00022516"/>
    </source>
</evidence>
<feature type="binding site" evidence="10">
    <location>
        <position position="137"/>
    </location>
    <ligand>
        <name>substrate</name>
    </ligand>
</feature>
<feature type="binding site" evidence="10">
    <location>
        <position position="212"/>
    </location>
    <ligand>
        <name>Mn(2+)</name>
        <dbReference type="ChEBI" id="CHEBI:29035"/>
        <label>1</label>
    </ligand>
</feature>
<feature type="binding site" evidence="10">
    <location>
        <position position="56"/>
    </location>
    <ligand>
        <name>Mn(2+)</name>
        <dbReference type="ChEBI" id="CHEBI:29035"/>
        <label>1</label>
    </ligand>
</feature>
<dbReference type="InterPro" id="IPR010138">
    <property type="entry name" value="UDP-diacylglucosamine_Hdrlase"/>
</dbReference>
<feature type="binding site" evidence="10">
    <location>
        <position position="175"/>
    </location>
    <ligand>
        <name>substrate</name>
    </ligand>
</feature>
<dbReference type="HAMAP" id="MF_00575">
    <property type="entry name" value="LpxH"/>
    <property type="match status" value="1"/>
</dbReference>
<keyword evidence="6 10" id="KW-0378">Hydrolase</keyword>
<dbReference type="NCBIfam" id="TIGR01854">
    <property type="entry name" value="lipid_A_lpxH"/>
    <property type="match status" value="1"/>
</dbReference>
<feature type="binding site" evidence="10">
    <location>
        <position position="182"/>
    </location>
    <ligand>
        <name>substrate</name>
    </ligand>
</feature>
<proteinExistence type="inferred from homology"/>
<dbReference type="EC" id="3.6.1.54" evidence="10"/>
<reference evidence="13" key="1">
    <citation type="journal article" date="2019" name="Int. J. Syst. Evol. Microbiol.">
        <title>The Global Catalogue of Microorganisms (GCM) 10K type strain sequencing project: providing services to taxonomists for standard genome sequencing and annotation.</title>
        <authorList>
            <consortium name="The Broad Institute Genomics Platform"/>
            <consortium name="The Broad Institute Genome Sequencing Center for Infectious Disease"/>
            <person name="Wu L."/>
            <person name="Ma J."/>
        </authorList>
    </citation>
    <scope>NUCLEOTIDE SEQUENCE [LARGE SCALE GENOMIC DNA]</scope>
    <source>
        <strain evidence="13">CGMCC 1.15922</strain>
    </source>
</reference>
<feature type="binding site" evidence="10">
    <location>
        <position position="210"/>
    </location>
    <ligand>
        <name>substrate</name>
    </ligand>
</feature>
<accession>A0ABQ3IKA7</accession>
<dbReference type="PANTHER" id="PTHR34990">
    <property type="entry name" value="UDP-2,3-DIACYLGLUCOSAMINE HYDROLASE-RELATED"/>
    <property type="match status" value="1"/>
</dbReference>
<comment type="subcellular location">
    <subcellularLocation>
        <location evidence="10">Cell inner membrane</location>
        <topology evidence="10">Peripheral membrane protein</topology>
        <orientation evidence="10">Cytoplasmic side</orientation>
    </subcellularLocation>
</comment>
<evidence type="ECO:0000256" key="3">
    <source>
        <dbReference type="ARBA" id="ARBA00022519"/>
    </source>
</evidence>
<dbReference type="InterPro" id="IPR029052">
    <property type="entry name" value="Metallo-depent_PP-like"/>
</dbReference>
<dbReference type="NCBIfam" id="NF003743">
    <property type="entry name" value="PRK05340.1"/>
    <property type="match status" value="1"/>
</dbReference>
<feature type="binding site" evidence="10">
    <location>
        <begin position="94"/>
        <end position="95"/>
    </location>
    <ligand>
        <name>substrate</name>
    </ligand>
</feature>
<feature type="binding site" evidence="10">
    <location>
        <position position="210"/>
    </location>
    <ligand>
        <name>Mn(2+)</name>
        <dbReference type="ChEBI" id="CHEBI:29035"/>
        <label>2</label>
    </ligand>
</feature>
<feature type="binding site" evidence="10">
    <location>
        <position position="25"/>
    </location>
    <ligand>
        <name>Mn(2+)</name>
        <dbReference type="ChEBI" id="CHEBI:29035"/>
        <label>1</label>
    </ligand>
</feature>
<evidence type="ECO:0000256" key="9">
    <source>
        <dbReference type="ARBA" id="ARBA00023211"/>
    </source>
</evidence>
<keyword evidence="2 10" id="KW-0444">Lipid biosynthesis</keyword>
<evidence type="ECO:0000256" key="5">
    <source>
        <dbReference type="ARBA" id="ARBA00022723"/>
    </source>
</evidence>
<dbReference type="EMBL" id="BNAH01000004">
    <property type="protein sequence ID" value="GHE84519.1"/>
    <property type="molecule type" value="Genomic_DNA"/>
</dbReference>
<feature type="domain" description="Calcineurin-like phosphoesterase" evidence="11">
    <location>
        <begin position="19"/>
        <end position="214"/>
    </location>
</feature>
<organism evidence="12 13">
    <name type="scientific">Thalassotalea profundi</name>
    <dbReference type="NCBI Taxonomy" id="2036687"/>
    <lineage>
        <taxon>Bacteria</taxon>
        <taxon>Pseudomonadati</taxon>
        <taxon>Pseudomonadota</taxon>
        <taxon>Gammaproteobacteria</taxon>
        <taxon>Alteromonadales</taxon>
        <taxon>Colwelliaceae</taxon>
        <taxon>Thalassotalea</taxon>
    </lineage>
</organism>
<comment type="similarity">
    <text evidence="10">Belongs to the LpxH family.</text>
</comment>
<keyword evidence="8 10" id="KW-0472">Membrane</keyword>
<dbReference type="PANTHER" id="PTHR34990:SF1">
    <property type="entry name" value="UDP-2,3-DIACYLGLUCOSAMINE HYDROLASE"/>
    <property type="match status" value="1"/>
</dbReference>
<feature type="binding site" evidence="10">
    <location>
        <position position="94"/>
    </location>
    <ligand>
        <name>Mn(2+)</name>
        <dbReference type="ChEBI" id="CHEBI:29035"/>
        <label>2</label>
    </ligand>
</feature>
<dbReference type="CDD" id="cd07398">
    <property type="entry name" value="MPP_YbbF-LpxH"/>
    <property type="match status" value="1"/>
</dbReference>
<comment type="caution">
    <text evidence="12">The sequence shown here is derived from an EMBL/GenBank/DDBJ whole genome shotgun (WGS) entry which is preliminary data.</text>
</comment>
<feature type="binding site" evidence="10">
    <location>
        <position position="23"/>
    </location>
    <ligand>
        <name>Mn(2+)</name>
        <dbReference type="ChEBI" id="CHEBI:29035"/>
        <label>1</label>
    </ligand>
</feature>
<feature type="binding site" evidence="10">
    <location>
        <position position="129"/>
    </location>
    <ligand>
        <name>Mn(2+)</name>
        <dbReference type="ChEBI" id="CHEBI:29035"/>
        <label>2</label>
    </ligand>
</feature>
<evidence type="ECO:0000256" key="6">
    <source>
        <dbReference type="ARBA" id="ARBA00022801"/>
    </source>
</evidence>
<dbReference type="Pfam" id="PF00149">
    <property type="entry name" value="Metallophos"/>
    <property type="match status" value="1"/>
</dbReference>
<name>A0ABQ3IKA7_9GAMM</name>
<keyword evidence="7 10" id="KW-0443">Lipid metabolism</keyword>
<evidence type="ECO:0000256" key="8">
    <source>
        <dbReference type="ARBA" id="ARBA00023136"/>
    </source>
</evidence>
<keyword evidence="9 10" id="KW-0464">Manganese</keyword>
<sequence>MINNDNHVMTANKNNSVTYFIADLHLAQNRPDITACFLSFLKTDALNAQTLYILGDLFEYWIGDDDDSPFVAEIAQGLKQLADNGTAIYFIHGNRDFLLGKKYAQKAGMILLPEIDTINLHDQKIIIMHGDTLCTQDVGYQKFRKKSRSWWWQAMIKSLPLFVRRKIAEDYRKKSASATAMKSQEIMDVTDSEVVNSLSEHNSLLMIHGHTHRPNIHNVNVNGKQAKRIVLGDWYEQGSWLKFDKNGYQLLNAPLKKKPEHN</sequence>
<comment type="pathway">
    <text evidence="10">Glycolipid biosynthesis; lipid IV(A) biosynthesis; lipid IV(A) from (3R)-3-hydroxytetradecanoyl-[acyl-carrier-protein] and UDP-N-acetyl-alpha-D-glucosamine: step 4/6.</text>
</comment>
<evidence type="ECO:0000313" key="12">
    <source>
        <dbReference type="EMBL" id="GHE84519.1"/>
    </source>
</evidence>
<evidence type="ECO:0000256" key="7">
    <source>
        <dbReference type="ARBA" id="ARBA00023098"/>
    </source>
</evidence>
<dbReference type="Proteomes" id="UP000626370">
    <property type="component" value="Unassembled WGS sequence"/>
</dbReference>
<keyword evidence="13" id="KW-1185">Reference proteome</keyword>
<evidence type="ECO:0000256" key="10">
    <source>
        <dbReference type="HAMAP-Rule" id="MF_00575"/>
    </source>
</evidence>
<dbReference type="GO" id="GO:0016787">
    <property type="term" value="F:hydrolase activity"/>
    <property type="evidence" value="ECO:0007669"/>
    <property type="project" value="UniProtKB-KW"/>
</dbReference>
<dbReference type="InterPro" id="IPR043461">
    <property type="entry name" value="LpxH-like"/>
</dbReference>
<evidence type="ECO:0000256" key="4">
    <source>
        <dbReference type="ARBA" id="ARBA00022556"/>
    </source>
</evidence>
<evidence type="ECO:0000259" key="11">
    <source>
        <dbReference type="Pfam" id="PF00149"/>
    </source>
</evidence>
<comment type="cofactor">
    <cofactor evidence="10">
        <name>Mn(2+)</name>
        <dbReference type="ChEBI" id="CHEBI:29035"/>
    </cofactor>
    <text evidence="10">Binds 2 Mn(2+) ions per subunit in a binuclear metal center.</text>
</comment>
<feature type="binding site" evidence="10">
    <location>
        <position position="179"/>
    </location>
    <ligand>
        <name>substrate</name>
    </ligand>
</feature>
<comment type="function">
    <text evidence="10">Hydrolyzes the pyrophosphate bond of UDP-2,3-diacylglucosamine to yield 2,3-diacylglucosamine 1-phosphate (lipid X) and UMP by catalyzing the attack of water at the alpha-P atom. Involved in the biosynthesis of lipid A, a phosphorylated glycolipid that anchors the lipopolysaccharide to the outer membrane of the cell.</text>
</comment>
<dbReference type="InterPro" id="IPR004843">
    <property type="entry name" value="Calcineurin-like_PHP"/>
</dbReference>
<comment type="catalytic activity">
    <reaction evidence="10">
        <text>UDP-2-N,3-O-bis[(3R)-3-hydroxytetradecanoyl]-alpha-D-glucosamine + H2O = 2-N,3-O-bis[(3R)-3-hydroxytetradecanoyl]-alpha-D-glucosaminyl 1-phosphate + UMP + 2 H(+)</text>
        <dbReference type="Rhea" id="RHEA:25213"/>
        <dbReference type="ChEBI" id="CHEBI:15377"/>
        <dbReference type="ChEBI" id="CHEBI:15378"/>
        <dbReference type="ChEBI" id="CHEBI:57865"/>
        <dbReference type="ChEBI" id="CHEBI:57957"/>
        <dbReference type="ChEBI" id="CHEBI:78847"/>
        <dbReference type="EC" id="3.6.1.54"/>
    </reaction>
</comment>
<keyword evidence="4 10" id="KW-0441">Lipid A biosynthesis</keyword>
<gene>
    <name evidence="10 12" type="primary">lpxH</name>
    <name evidence="12" type="ORF">GCM10011501_11570</name>
</gene>
<keyword evidence="5 10" id="KW-0479">Metal-binding</keyword>
<dbReference type="SUPFAM" id="SSF56300">
    <property type="entry name" value="Metallo-dependent phosphatases"/>
    <property type="match status" value="1"/>
</dbReference>
<evidence type="ECO:0000313" key="13">
    <source>
        <dbReference type="Proteomes" id="UP000626370"/>
    </source>
</evidence>
<evidence type="ECO:0000256" key="1">
    <source>
        <dbReference type="ARBA" id="ARBA00022475"/>
    </source>
</evidence>
<feature type="binding site" evidence="10">
    <location>
        <position position="56"/>
    </location>
    <ligand>
        <name>Mn(2+)</name>
        <dbReference type="ChEBI" id="CHEBI:29035"/>
        <label>2</label>
    </ligand>
</feature>
<dbReference type="Gene3D" id="3.60.21.10">
    <property type="match status" value="1"/>
</dbReference>
<protein>
    <recommendedName>
        <fullName evidence="10">UDP-2,3-diacylglucosamine hydrolase</fullName>
        <ecNumber evidence="10">3.6.1.54</ecNumber>
    </recommendedName>
    <alternativeName>
        <fullName evidence="10">UDP-2,3-diacylglucosamine diphosphatase</fullName>
    </alternativeName>
</protein>
<keyword evidence="1 10" id="KW-1003">Cell membrane</keyword>
<keyword evidence="3 10" id="KW-0997">Cell inner membrane</keyword>